<keyword evidence="2" id="KW-1185">Reference proteome</keyword>
<sequence>MVNMHRISDSANGLPASALPEDRTIGNLNGQQVTHSPALPLTLIRNDNASAAKRIFRDYFGKVDVLKITIKGGGPDRHYSATIKQRRFLWIKLPGWEIAVKRIKRPPNKTATGLFYSALRRVFNTTNAHEIAKEFNNLEKNDRRMDGFILDLKKYIEDKNLSIALDIASKKAERDLHDSTHHIKEEATSLQQTQKEDEIKLMETLKSHLGYIIRNMDRLRRKIPATHGGNDAIIRKLLYDQDVNKLWCARQKIEAHEILSKKTPRR</sequence>
<gene>
    <name evidence="1" type="ORF">FNU76_01410</name>
</gene>
<dbReference type="AlphaFoldDB" id="A0A516SAP6"/>
<protein>
    <submittedName>
        <fullName evidence="1">Uncharacterized protein</fullName>
    </submittedName>
</protein>
<name>A0A516SAP6_9NEIS</name>
<evidence type="ECO:0000313" key="2">
    <source>
        <dbReference type="Proteomes" id="UP000317550"/>
    </source>
</evidence>
<accession>A0A516SAP6</accession>
<proteinExistence type="predicted"/>
<dbReference type="EMBL" id="CP041730">
    <property type="protein sequence ID" value="QDQ25118.1"/>
    <property type="molecule type" value="Genomic_DNA"/>
</dbReference>
<dbReference type="RefSeq" id="WP_143856043.1">
    <property type="nucleotide sequence ID" value="NZ_CP041730.1"/>
</dbReference>
<reference evidence="2" key="1">
    <citation type="submission" date="2019-07" db="EMBL/GenBank/DDBJ databases">
        <title>Chitinimonas sp. nov., isolated from Ny-Alesund, arctica soil.</title>
        <authorList>
            <person name="Xu Q."/>
            <person name="Peng F."/>
        </authorList>
    </citation>
    <scope>NUCLEOTIDE SEQUENCE [LARGE SCALE GENOMIC DNA]</scope>
    <source>
        <strain evidence="2">R3-44</strain>
    </source>
</reference>
<evidence type="ECO:0000313" key="1">
    <source>
        <dbReference type="EMBL" id="QDQ25118.1"/>
    </source>
</evidence>
<dbReference type="Proteomes" id="UP000317550">
    <property type="component" value="Chromosome"/>
</dbReference>
<organism evidence="1 2">
    <name type="scientific">Chitinimonas arctica</name>
    <dbReference type="NCBI Taxonomy" id="2594795"/>
    <lineage>
        <taxon>Bacteria</taxon>
        <taxon>Pseudomonadati</taxon>
        <taxon>Pseudomonadota</taxon>
        <taxon>Betaproteobacteria</taxon>
        <taxon>Neisseriales</taxon>
        <taxon>Chitinibacteraceae</taxon>
        <taxon>Chitinimonas</taxon>
    </lineage>
</organism>
<dbReference type="KEGG" id="cari:FNU76_01410"/>